<gene>
    <name evidence="2" type="ORF">HZZ10_16080</name>
</gene>
<dbReference type="Proteomes" id="UP000561011">
    <property type="component" value="Unassembled WGS sequence"/>
</dbReference>
<evidence type="ECO:0000256" key="1">
    <source>
        <dbReference type="SAM" id="Phobius"/>
    </source>
</evidence>
<dbReference type="EMBL" id="JACBYE010000052">
    <property type="protein sequence ID" value="NYS95036.1"/>
    <property type="molecule type" value="Genomic_DNA"/>
</dbReference>
<evidence type="ECO:0000313" key="2">
    <source>
        <dbReference type="EMBL" id="NYS95036.1"/>
    </source>
</evidence>
<protein>
    <submittedName>
        <fullName evidence="2">Uncharacterized protein</fullName>
    </submittedName>
</protein>
<keyword evidence="1" id="KW-0812">Transmembrane</keyword>
<comment type="caution">
    <text evidence="2">The sequence shown here is derived from an EMBL/GenBank/DDBJ whole genome shotgun (WGS) entry which is preliminary data.</text>
</comment>
<evidence type="ECO:0000313" key="3">
    <source>
        <dbReference type="Proteomes" id="UP000561011"/>
    </source>
</evidence>
<accession>A0A853EWB6</accession>
<reference evidence="2 3" key="1">
    <citation type="submission" date="2020-07" db="EMBL/GenBank/DDBJ databases">
        <title>MOT database genomes.</title>
        <authorList>
            <person name="Joseph S."/>
            <person name="Aduse-Opoku J."/>
            <person name="Hashim A."/>
            <person name="Wade W."/>
            <person name="Curtis M."/>
        </authorList>
    </citation>
    <scope>NUCLEOTIDE SEQUENCE [LARGE SCALE GENOMIC DNA]</scope>
    <source>
        <strain evidence="2 3">DSM 100099</strain>
    </source>
</reference>
<sequence>MRLVRENRFQLTVALGALLLIVGAVVAMRAPRSMTFGWFEYAPAAAVALSPDGSPGFQMVSTSLLVGLAVAAAGLLLLVATLAYGAGLRRGRGTRSGEPTQD</sequence>
<dbReference type="AlphaFoldDB" id="A0A853EWB6"/>
<organism evidence="2 3">
    <name type="scientific">Sanguibacter inulinus</name>
    <dbReference type="NCBI Taxonomy" id="60922"/>
    <lineage>
        <taxon>Bacteria</taxon>
        <taxon>Bacillati</taxon>
        <taxon>Actinomycetota</taxon>
        <taxon>Actinomycetes</taxon>
        <taxon>Micrococcales</taxon>
        <taxon>Sanguibacteraceae</taxon>
        <taxon>Sanguibacter</taxon>
    </lineage>
</organism>
<keyword evidence="1" id="KW-1133">Transmembrane helix</keyword>
<feature type="transmembrane region" description="Helical" evidence="1">
    <location>
        <begin position="64"/>
        <end position="86"/>
    </location>
</feature>
<dbReference type="RefSeq" id="WP_156382785.1">
    <property type="nucleotide sequence ID" value="NZ_JACBYE010000052.1"/>
</dbReference>
<name>A0A853EWB6_9MICO</name>
<keyword evidence="1" id="KW-0472">Membrane</keyword>
<proteinExistence type="predicted"/>
<keyword evidence="3" id="KW-1185">Reference proteome</keyword>